<evidence type="ECO:0000313" key="1">
    <source>
        <dbReference type="EMBL" id="KAF1802260.1"/>
    </source>
</evidence>
<dbReference type="Proteomes" id="UP000469890">
    <property type="component" value="Unassembled WGS sequence"/>
</dbReference>
<proteinExistence type="predicted"/>
<dbReference type="AlphaFoldDB" id="A0A8H4BHM5"/>
<gene>
    <name evidence="1" type="ORF">FB192DRAFT_1377150</name>
</gene>
<dbReference type="EMBL" id="JAAECE010000004">
    <property type="protein sequence ID" value="KAF1802260.1"/>
    <property type="molecule type" value="Genomic_DNA"/>
</dbReference>
<comment type="caution">
    <text evidence="1">The sequence shown here is derived from an EMBL/GenBank/DDBJ whole genome shotgun (WGS) entry which is preliminary data.</text>
</comment>
<evidence type="ECO:0000313" key="2">
    <source>
        <dbReference type="Proteomes" id="UP000469890"/>
    </source>
</evidence>
<sequence>MNALITSTIRLDIREEPKVGPTTCTADFQSKIIRIYIDHGSWEEAVKLSKDTTTRQLEQFTISPAFILLLDSCVKLFGNTILLPTTVRFYLRES</sequence>
<organism evidence="1 2">
    <name type="scientific">Mucor circinelloides f. lusitanicus</name>
    <name type="common">Mucor racemosus var. lusitanicus</name>
    <dbReference type="NCBI Taxonomy" id="29924"/>
    <lineage>
        <taxon>Eukaryota</taxon>
        <taxon>Fungi</taxon>
        <taxon>Fungi incertae sedis</taxon>
        <taxon>Mucoromycota</taxon>
        <taxon>Mucoromycotina</taxon>
        <taxon>Mucoromycetes</taxon>
        <taxon>Mucorales</taxon>
        <taxon>Mucorineae</taxon>
        <taxon>Mucoraceae</taxon>
        <taxon>Mucor</taxon>
    </lineage>
</organism>
<reference evidence="1 2" key="1">
    <citation type="submission" date="2019-09" db="EMBL/GenBank/DDBJ databases">
        <authorList>
            <consortium name="DOE Joint Genome Institute"/>
            <person name="Mondo S.J."/>
            <person name="Navarro-Mendoza M.I."/>
            <person name="Perez-Arques C."/>
            <person name="Panchal S."/>
            <person name="Nicolas F.E."/>
            <person name="Ganguly P."/>
            <person name="Pangilinan J."/>
            <person name="Grigoriev I."/>
            <person name="Heitman J."/>
            <person name="Sanya K."/>
            <person name="Garre V."/>
        </authorList>
    </citation>
    <scope>NUCLEOTIDE SEQUENCE [LARGE SCALE GENOMIC DNA]</scope>
    <source>
        <strain evidence="1 2">MU402</strain>
    </source>
</reference>
<protein>
    <submittedName>
        <fullName evidence="1">Uncharacterized protein</fullName>
    </submittedName>
</protein>
<accession>A0A8H4BHM5</accession>
<name>A0A8H4BHM5_MUCCL</name>